<dbReference type="Proteomes" id="UP000564704">
    <property type="component" value="Unassembled WGS sequence"/>
</dbReference>
<dbReference type="OrthoDB" id="8279740at2"/>
<dbReference type="SUPFAM" id="SSF54862">
    <property type="entry name" value="4Fe-4S ferredoxins"/>
    <property type="match status" value="1"/>
</dbReference>
<dbReference type="AlphaFoldDB" id="A0A844CYP2"/>
<gene>
    <name evidence="2" type="ORF">FDP25_06895</name>
</gene>
<comment type="caution">
    <text evidence="2">The sequence shown here is derived from an EMBL/GenBank/DDBJ whole genome shotgun (WGS) entry which is preliminary data.</text>
</comment>
<evidence type="ECO:0000313" key="2">
    <source>
        <dbReference type="EMBL" id="MRU15154.1"/>
    </source>
</evidence>
<evidence type="ECO:0000259" key="1">
    <source>
        <dbReference type="PROSITE" id="PS51379"/>
    </source>
</evidence>
<organism evidence="2 3">
    <name type="scientific">Roseovarius bejariae</name>
    <dbReference type="NCBI Taxonomy" id="2576383"/>
    <lineage>
        <taxon>Bacteria</taxon>
        <taxon>Pseudomonadati</taxon>
        <taxon>Pseudomonadota</taxon>
        <taxon>Alphaproteobacteria</taxon>
        <taxon>Rhodobacterales</taxon>
        <taxon>Roseobacteraceae</taxon>
        <taxon>Roseovarius</taxon>
    </lineage>
</organism>
<dbReference type="InterPro" id="IPR017896">
    <property type="entry name" value="4Fe4S_Fe-S-bd"/>
</dbReference>
<feature type="domain" description="4Fe-4S ferredoxin-type" evidence="1">
    <location>
        <begin position="131"/>
        <end position="162"/>
    </location>
</feature>
<keyword evidence="3" id="KW-1185">Reference proteome</keyword>
<protein>
    <submittedName>
        <fullName evidence="2">Ferredoxin</fullName>
    </submittedName>
</protein>
<sequence length="210" mass="22725">MNLEQIEKALAPHHLTVFGGVGKDLPEGIGTLVLLGPRPPGFWPHFTTSAEYTDDQPDPLDRWSKRVITKLAQDLGAEAFFPFDGPPWQPFVQWAIDSGRAHVSPVGLLIHDEAGLMISYRGALGFTQNIALPEPPPSPCDACTDRPCLSACPVDALTPHGYDVAACKTDLDRAGNDCLARGCAVRRACPVSQSHGRTEGQSAFHMRAFK</sequence>
<evidence type="ECO:0000313" key="3">
    <source>
        <dbReference type="Proteomes" id="UP000564704"/>
    </source>
</evidence>
<dbReference type="RefSeq" id="WP_154150202.1">
    <property type="nucleotide sequence ID" value="NZ_SZWE01000001.1"/>
</dbReference>
<name>A0A844CYP2_9RHOB</name>
<proteinExistence type="predicted"/>
<reference evidence="2 3" key="1">
    <citation type="submission" date="2019-05" db="EMBL/GenBank/DDBJ databases">
        <title>Roseovarius bejariae sp. nov., a moderately halophylic bacterium isolated from a saline soil in Rambla Salada (Murcia).</title>
        <authorList>
            <person name="Castro D.J."/>
            <person name="Gomez-Altuve A."/>
            <person name="Reina J.C."/>
            <person name="Rodriguez M."/>
            <person name="Sampedro I."/>
            <person name="Llamas I."/>
            <person name="Martinez-Checa F."/>
        </authorList>
    </citation>
    <scope>NUCLEOTIDE SEQUENCE [LARGE SCALE GENOMIC DNA]</scope>
    <source>
        <strain evidence="2 3">A21</strain>
    </source>
</reference>
<accession>A0A844CYP2</accession>
<dbReference type="EMBL" id="SZWE01000001">
    <property type="protein sequence ID" value="MRU15154.1"/>
    <property type="molecule type" value="Genomic_DNA"/>
</dbReference>
<dbReference type="PROSITE" id="PS51379">
    <property type="entry name" value="4FE4S_FER_2"/>
    <property type="match status" value="1"/>
</dbReference>